<accession>A0A8S5NP80</accession>
<organism evidence="1">
    <name type="scientific">Siphoviridae sp. ctSP74</name>
    <dbReference type="NCBI Taxonomy" id="2826343"/>
    <lineage>
        <taxon>Viruses</taxon>
        <taxon>Duplodnaviria</taxon>
        <taxon>Heunggongvirae</taxon>
        <taxon>Uroviricota</taxon>
        <taxon>Caudoviricetes</taxon>
    </lineage>
</organism>
<dbReference type="EMBL" id="BK015221">
    <property type="protein sequence ID" value="DAD96621.1"/>
    <property type="molecule type" value="Genomic_DNA"/>
</dbReference>
<name>A0A8S5NP80_9CAUD</name>
<reference evidence="1" key="1">
    <citation type="journal article" date="2021" name="Proc. Natl. Acad. Sci. U.S.A.">
        <title>A Catalog of Tens of Thousands of Viruses from Human Metagenomes Reveals Hidden Associations with Chronic Diseases.</title>
        <authorList>
            <person name="Tisza M.J."/>
            <person name="Buck C.B."/>
        </authorList>
    </citation>
    <scope>NUCLEOTIDE SEQUENCE</scope>
    <source>
        <strain evidence="1">CtSP74</strain>
    </source>
</reference>
<protein>
    <submittedName>
        <fullName evidence="1">Uncharacterized protein</fullName>
    </submittedName>
</protein>
<sequence>MGRFNKTIEKKYWNWLKTRFTLNKKFDEIPDWENMNGIKIEVENISDAVNLFFTDKDEKELERLDFNKLKLIIYGDFEMEFLYDFICTLKDEMEREFNFGRGEN</sequence>
<evidence type="ECO:0000313" key="1">
    <source>
        <dbReference type="EMBL" id="DAD96621.1"/>
    </source>
</evidence>
<proteinExistence type="predicted"/>